<proteinExistence type="predicted"/>
<evidence type="ECO:0000313" key="1">
    <source>
        <dbReference type="EMBL" id="NNU78583.1"/>
    </source>
</evidence>
<evidence type="ECO:0000313" key="2">
    <source>
        <dbReference type="Proteomes" id="UP000531659"/>
    </source>
</evidence>
<gene>
    <name evidence="1" type="ORF">HLQ16_22080</name>
</gene>
<dbReference type="Proteomes" id="UP000531659">
    <property type="component" value="Unassembled WGS sequence"/>
</dbReference>
<comment type="caution">
    <text evidence="1">The sequence shown here is derived from an EMBL/GenBank/DDBJ whole genome shotgun (WGS) entry which is preliminary data.</text>
</comment>
<dbReference type="AlphaFoldDB" id="A0A7Y3WUY9"/>
<dbReference type="EMBL" id="JABEYB010000027">
    <property type="protein sequence ID" value="NNU78583.1"/>
    <property type="molecule type" value="Genomic_DNA"/>
</dbReference>
<accession>A0A7Y3WUY9</accession>
<organism evidence="1 2">
    <name type="scientific">Clostridium estertheticum</name>
    <dbReference type="NCBI Taxonomy" id="238834"/>
    <lineage>
        <taxon>Bacteria</taxon>
        <taxon>Bacillati</taxon>
        <taxon>Bacillota</taxon>
        <taxon>Clostridia</taxon>
        <taxon>Eubacteriales</taxon>
        <taxon>Clostridiaceae</taxon>
        <taxon>Clostridium</taxon>
    </lineage>
</organism>
<sequence>MEKKILNKMIEDNDVVLSNNFILEQSRIVDKLIIACNMGEIQYNEFK</sequence>
<protein>
    <submittedName>
        <fullName evidence="1">Uncharacterized protein</fullName>
    </submittedName>
</protein>
<reference evidence="1 2" key="1">
    <citation type="submission" date="2020-05" db="EMBL/GenBank/DDBJ databases">
        <title>Complete genome of Clostridium estertheticum subspecies estertheticum, isolated from Vacuum packed lamb meat from New Zealand imported to Switzerland.</title>
        <authorList>
            <person name="Wambui J."/>
            <person name="Stevens M.J.A."/>
            <person name="Stephan R."/>
        </authorList>
    </citation>
    <scope>NUCLEOTIDE SEQUENCE [LARGE SCALE GENOMIC DNA]</scope>
    <source>
        <strain evidence="1 2">CEST001</strain>
    </source>
</reference>
<name>A0A7Y3WUY9_9CLOT</name>
<dbReference type="RefSeq" id="WP_171299130.1">
    <property type="nucleotide sequence ID" value="NZ_CP087101.1"/>
</dbReference>